<sequence>MDTGSHLLILTVVLAACWEASNILVWTIYIKIMPSKASLDLENMRRHQLEVLRIRKEMSNTSSQDEFAKWAKLRRQHDKKVAELEKLSEIVGAEKLRFSRIVSSSRWLLFSILGIFLQVWYRKEPVLWLPKGWLPGVVEWGLSFPQAPKGSISANIWSASAAVAFGIASHWIKSIRI</sequence>
<dbReference type="GO" id="GO:0043529">
    <property type="term" value="C:GET complex"/>
    <property type="evidence" value="ECO:0007669"/>
    <property type="project" value="TreeGrafter"/>
</dbReference>
<keyword evidence="4 8" id="KW-0812">Transmembrane</keyword>
<dbReference type="PANTHER" id="PTHR42650">
    <property type="entry name" value="TAIL-ANCHORED PROTEIN INSERTION RECEPTOR WRB"/>
    <property type="match status" value="1"/>
</dbReference>
<evidence type="ECO:0000256" key="1">
    <source>
        <dbReference type="ARBA" id="ARBA00004477"/>
    </source>
</evidence>
<evidence type="ECO:0000256" key="8">
    <source>
        <dbReference type="SAM" id="Phobius"/>
    </source>
</evidence>
<dbReference type="Proteomes" id="UP001375240">
    <property type="component" value="Unassembled WGS sequence"/>
</dbReference>
<dbReference type="GO" id="GO:0005789">
    <property type="term" value="C:endoplasmic reticulum membrane"/>
    <property type="evidence" value="ECO:0007669"/>
    <property type="project" value="UniProtKB-SubCell"/>
</dbReference>
<comment type="caution">
    <text evidence="9">The sequence shown here is derived from an EMBL/GenBank/DDBJ whole genome shotgun (WGS) entry which is preliminary data.</text>
</comment>
<dbReference type="EMBL" id="JAVHNQ010000009">
    <property type="protein sequence ID" value="KAK6339129.1"/>
    <property type="molecule type" value="Genomic_DNA"/>
</dbReference>
<keyword evidence="10" id="KW-1185">Reference proteome</keyword>
<accession>A0AAV9UCZ1</accession>
<dbReference type="Gene3D" id="1.10.287.660">
    <property type="entry name" value="Helix hairpin bin"/>
    <property type="match status" value="1"/>
</dbReference>
<organism evidence="9 10">
    <name type="scientific">Orbilia brochopaga</name>
    <dbReference type="NCBI Taxonomy" id="3140254"/>
    <lineage>
        <taxon>Eukaryota</taxon>
        <taxon>Fungi</taxon>
        <taxon>Dikarya</taxon>
        <taxon>Ascomycota</taxon>
        <taxon>Pezizomycotina</taxon>
        <taxon>Orbiliomycetes</taxon>
        <taxon>Orbiliales</taxon>
        <taxon>Orbiliaceae</taxon>
        <taxon>Orbilia</taxon>
    </lineage>
</organism>
<evidence type="ECO:0000256" key="4">
    <source>
        <dbReference type="ARBA" id="ARBA00022692"/>
    </source>
</evidence>
<proteinExistence type="inferred from homology"/>
<reference evidence="9 10" key="1">
    <citation type="submission" date="2019-10" db="EMBL/GenBank/DDBJ databases">
        <authorList>
            <person name="Palmer J.M."/>
        </authorList>
    </citation>
    <scope>NUCLEOTIDE SEQUENCE [LARGE SCALE GENOMIC DNA]</scope>
    <source>
        <strain evidence="9 10">TWF696</strain>
    </source>
</reference>
<evidence type="ECO:0000256" key="2">
    <source>
        <dbReference type="ARBA" id="ARBA00010799"/>
    </source>
</evidence>
<gene>
    <name evidence="9" type="primary">GET1_1</name>
    <name evidence="9" type="ORF">TWF696_009908</name>
</gene>
<dbReference type="InterPro" id="IPR028945">
    <property type="entry name" value="Get1"/>
</dbReference>
<evidence type="ECO:0000256" key="7">
    <source>
        <dbReference type="ARBA" id="ARBA00023136"/>
    </source>
</evidence>
<feature type="transmembrane region" description="Helical" evidence="8">
    <location>
        <begin position="6"/>
        <end position="29"/>
    </location>
</feature>
<dbReference type="Pfam" id="PF04420">
    <property type="entry name" value="CHD5"/>
    <property type="match status" value="1"/>
</dbReference>
<keyword evidence="7 8" id="KW-0472">Membrane</keyword>
<dbReference type="PANTHER" id="PTHR42650:SF1">
    <property type="entry name" value="GUIDED ENTRY OF TAIL-ANCHORED PROTEINS FACTOR 1"/>
    <property type="match status" value="1"/>
</dbReference>
<protein>
    <submittedName>
        <fullName evidence="9">GET complex subunit get1, variant 2</fullName>
    </submittedName>
</protein>
<name>A0AAV9UCZ1_9PEZI</name>
<comment type="subcellular location">
    <subcellularLocation>
        <location evidence="1">Endoplasmic reticulum membrane</location>
        <topology evidence="1">Multi-pass membrane protein</topology>
    </subcellularLocation>
</comment>
<evidence type="ECO:0000313" key="10">
    <source>
        <dbReference type="Proteomes" id="UP001375240"/>
    </source>
</evidence>
<evidence type="ECO:0000256" key="5">
    <source>
        <dbReference type="ARBA" id="ARBA00022824"/>
    </source>
</evidence>
<dbReference type="GO" id="GO:0071816">
    <property type="term" value="P:tail-anchored membrane protein insertion into ER membrane"/>
    <property type="evidence" value="ECO:0007669"/>
    <property type="project" value="InterPro"/>
</dbReference>
<evidence type="ECO:0000256" key="6">
    <source>
        <dbReference type="ARBA" id="ARBA00022989"/>
    </source>
</evidence>
<evidence type="ECO:0000256" key="3">
    <source>
        <dbReference type="ARBA" id="ARBA00022448"/>
    </source>
</evidence>
<dbReference type="InterPro" id="IPR029012">
    <property type="entry name" value="Helix_hairpin_bin_sf"/>
</dbReference>
<keyword evidence="5" id="KW-0256">Endoplasmic reticulum</keyword>
<comment type="similarity">
    <text evidence="2">Belongs to the WRB/GET1 family.</text>
</comment>
<keyword evidence="3" id="KW-0813">Transport</keyword>
<keyword evidence="6 8" id="KW-1133">Transmembrane helix</keyword>
<dbReference type="GO" id="GO:0043495">
    <property type="term" value="F:protein-membrane adaptor activity"/>
    <property type="evidence" value="ECO:0007669"/>
    <property type="project" value="TreeGrafter"/>
</dbReference>
<dbReference type="AlphaFoldDB" id="A0AAV9UCZ1"/>
<evidence type="ECO:0000313" key="9">
    <source>
        <dbReference type="EMBL" id="KAK6339129.1"/>
    </source>
</evidence>